<gene>
    <name evidence="1" type="ORF">LA76x_1335</name>
</gene>
<proteinExistence type="predicted"/>
<evidence type="ECO:0000313" key="2">
    <source>
        <dbReference type="Proteomes" id="UP000060787"/>
    </source>
</evidence>
<protein>
    <submittedName>
        <fullName evidence="1">Uncharacterized protein</fullName>
    </submittedName>
</protein>
<dbReference type="EMBL" id="CP011129">
    <property type="protein sequence ID" value="ALN79492.1"/>
    <property type="molecule type" value="Genomic_DNA"/>
</dbReference>
<evidence type="ECO:0000313" key="1">
    <source>
        <dbReference type="EMBL" id="ALN79492.1"/>
    </source>
</evidence>
<dbReference type="STRING" id="84531.LA76x_1335"/>
<dbReference type="KEGG" id="lab:LA76x_1335"/>
<dbReference type="PATRIC" id="fig|84531.8.peg.1364"/>
<reference evidence="1 2" key="1">
    <citation type="journal article" date="2015" name="BMC Genomics">
        <title>Comparative genomics and metabolic profiling of the genus Lysobacter.</title>
        <authorList>
            <person name="de Bruijn I."/>
            <person name="Cheng X."/>
            <person name="de Jager V."/>
            <person name="Exposito R.G."/>
            <person name="Watrous J."/>
            <person name="Patel N."/>
            <person name="Postma J."/>
            <person name="Dorrestein P.C."/>
            <person name="Kobayashi D."/>
            <person name="Raaijmakers J.M."/>
        </authorList>
    </citation>
    <scope>NUCLEOTIDE SEQUENCE [LARGE SCALE GENOMIC DNA]</scope>
    <source>
        <strain evidence="1 2">76</strain>
    </source>
</reference>
<accession>A0A0S2F7I9</accession>
<dbReference type="Proteomes" id="UP000060787">
    <property type="component" value="Chromosome"/>
</dbReference>
<dbReference type="AlphaFoldDB" id="A0A0S2F7I9"/>
<dbReference type="RefSeq" id="WP_057917075.1">
    <property type="nucleotide sequence ID" value="NZ_CP011129.1"/>
</dbReference>
<organism evidence="1 2">
    <name type="scientific">Lysobacter antibioticus</name>
    <dbReference type="NCBI Taxonomy" id="84531"/>
    <lineage>
        <taxon>Bacteria</taxon>
        <taxon>Pseudomonadati</taxon>
        <taxon>Pseudomonadota</taxon>
        <taxon>Gammaproteobacteria</taxon>
        <taxon>Lysobacterales</taxon>
        <taxon>Lysobacteraceae</taxon>
        <taxon>Lysobacter</taxon>
    </lineage>
</organism>
<name>A0A0S2F7I9_LYSAN</name>
<keyword evidence="2" id="KW-1185">Reference proteome</keyword>
<sequence>MTTTDLFGAYVRSRLDHWGQEFALHRDCEYLGHQSVNLLQVLIDHKGEMPARPTGFKPLEVSNEAMQIEDIVADVARGHAAMAICLRGYYCAMGRRRVERWETANLLLAHAGLPMVRATAYMDLAQRGEDRVYGVLAGMARAA</sequence>